<evidence type="ECO:0000313" key="4">
    <source>
        <dbReference type="Proteomes" id="UP000693970"/>
    </source>
</evidence>
<feature type="compositionally biased region" description="Low complexity" evidence="2">
    <location>
        <begin position="42"/>
        <end position="52"/>
    </location>
</feature>
<organism evidence="3 4">
    <name type="scientific">Nitzschia inconspicua</name>
    <dbReference type="NCBI Taxonomy" id="303405"/>
    <lineage>
        <taxon>Eukaryota</taxon>
        <taxon>Sar</taxon>
        <taxon>Stramenopiles</taxon>
        <taxon>Ochrophyta</taxon>
        <taxon>Bacillariophyta</taxon>
        <taxon>Bacillariophyceae</taxon>
        <taxon>Bacillariophycidae</taxon>
        <taxon>Bacillariales</taxon>
        <taxon>Bacillariaceae</taxon>
        <taxon>Nitzschia</taxon>
    </lineage>
</organism>
<evidence type="ECO:0000256" key="2">
    <source>
        <dbReference type="SAM" id="MobiDB-lite"/>
    </source>
</evidence>
<dbReference type="PANTHER" id="PTHR15243:SF0">
    <property type="entry name" value="SERINE_THREONINE-PROTEIN KINASE 19"/>
    <property type="match status" value="1"/>
</dbReference>
<proteinExistence type="inferred from homology"/>
<gene>
    <name evidence="3" type="ORF">IV203_029989</name>
</gene>
<dbReference type="GO" id="GO:0016301">
    <property type="term" value="F:kinase activity"/>
    <property type="evidence" value="ECO:0007669"/>
    <property type="project" value="UniProtKB-KW"/>
</dbReference>
<dbReference type="AlphaFoldDB" id="A0A9K3Q189"/>
<feature type="compositionally biased region" description="Polar residues" evidence="2">
    <location>
        <begin position="11"/>
        <end position="24"/>
    </location>
</feature>
<dbReference type="InterPro" id="IPR018865">
    <property type="entry name" value="STK19-like"/>
</dbReference>
<feature type="compositionally biased region" description="Basic and acidic residues" evidence="2">
    <location>
        <begin position="1"/>
        <end position="10"/>
    </location>
</feature>
<keyword evidence="3" id="KW-0418">Kinase</keyword>
<feature type="compositionally biased region" description="Basic residues" evidence="2">
    <location>
        <begin position="26"/>
        <end position="41"/>
    </location>
</feature>
<comment type="caution">
    <text evidence="3">The sequence shown here is derived from an EMBL/GenBank/DDBJ whole genome shotgun (WGS) entry which is preliminary data.</text>
</comment>
<dbReference type="PANTHER" id="PTHR15243">
    <property type="entry name" value="SERINE/THREONINE-PROTEIN KINASE 19"/>
    <property type="match status" value="1"/>
</dbReference>
<reference evidence="3" key="2">
    <citation type="submission" date="2021-04" db="EMBL/GenBank/DDBJ databases">
        <authorList>
            <person name="Podell S."/>
        </authorList>
    </citation>
    <scope>NUCLEOTIDE SEQUENCE</scope>
    <source>
        <strain evidence="3">Hildebrandi</strain>
    </source>
</reference>
<evidence type="ECO:0000256" key="1">
    <source>
        <dbReference type="ARBA" id="ARBA00093458"/>
    </source>
</evidence>
<name>A0A9K3Q189_9STRA</name>
<dbReference type="Proteomes" id="UP000693970">
    <property type="component" value="Unassembled WGS sequence"/>
</dbReference>
<comment type="similarity">
    <text evidence="1">Belongs to the STK19 family.</text>
</comment>
<evidence type="ECO:0000313" key="3">
    <source>
        <dbReference type="EMBL" id="KAG7367318.1"/>
    </source>
</evidence>
<dbReference type="EMBL" id="JAGRRH010000007">
    <property type="protein sequence ID" value="KAG7367318.1"/>
    <property type="molecule type" value="Genomic_DNA"/>
</dbReference>
<reference evidence="3" key="1">
    <citation type="journal article" date="2021" name="Sci. Rep.">
        <title>Diploid genomic architecture of Nitzschia inconspicua, an elite biomass production diatom.</title>
        <authorList>
            <person name="Oliver A."/>
            <person name="Podell S."/>
            <person name="Pinowska A."/>
            <person name="Traller J.C."/>
            <person name="Smith S.R."/>
            <person name="McClure R."/>
            <person name="Beliaev A."/>
            <person name="Bohutskyi P."/>
            <person name="Hill E.A."/>
            <person name="Rabines A."/>
            <person name="Zheng H."/>
            <person name="Allen L.Z."/>
            <person name="Kuo A."/>
            <person name="Grigoriev I.V."/>
            <person name="Allen A.E."/>
            <person name="Hazlebeck D."/>
            <person name="Allen E.E."/>
        </authorList>
    </citation>
    <scope>NUCLEOTIDE SEQUENCE</scope>
    <source>
        <strain evidence="3">Hildebrandi</strain>
    </source>
</reference>
<accession>A0A9K3Q189</accession>
<feature type="region of interest" description="Disordered" evidence="2">
    <location>
        <begin position="1"/>
        <end position="84"/>
    </location>
</feature>
<protein>
    <submittedName>
        <fullName evidence="3">Serine-threonine kinase</fullName>
    </submittedName>
</protein>
<keyword evidence="3" id="KW-0808">Transferase</keyword>
<keyword evidence="4" id="KW-1185">Reference proteome</keyword>
<dbReference type="OrthoDB" id="47758at2759"/>
<sequence>MHPNGKRESQRQLSITTGTTSSHTKLVVKRKKNAGKTKIRRTTLATRSTSSAGLPCFHNRRIHAHPSPVPSINTEKEGEDDDNMGDDEEIPSEVLVAVHSIIQADHGLAIPLSHHLTIQAVMEHQIYSTFDDNNATNIHRDLLELVHTNKLRQLYCQDKSSFAYVLTNDFCRAVWDAVSARKAQQHGIDEELVAWFLSNLHLWTGRNVPQSAMEIQWESYCTECKKDSLKKKSSEEAKPSFHEVLHLLLDLNLLIRDTQQSTLNSYQENHFFLWLPQWAIALKAWNDARKQLLGVLARGKETSTMNLLRENRHTLISTQFLLQDLIHKGKATIIQRPFGSFVQLVKDAER</sequence>